<dbReference type="EMBL" id="JAGSOY010000137">
    <property type="protein sequence ID" value="MBU2714025.1"/>
    <property type="molecule type" value="Genomic_DNA"/>
</dbReference>
<proteinExistence type="predicted"/>
<keyword evidence="2" id="KW-1185">Reference proteome</keyword>
<dbReference type="RefSeq" id="WP_215822298.1">
    <property type="nucleotide sequence ID" value="NZ_JAGSOY010000137.1"/>
</dbReference>
<gene>
    <name evidence="1" type="ORF">KCG35_23530</name>
</gene>
<evidence type="ECO:0000313" key="2">
    <source>
        <dbReference type="Proteomes" id="UP000690515"/>
    </source>
</evidence>
<sequence>MTNEITVHIVDTNVDPCEHTHTEQTKVGVGEDRAFSRILCGRMTDPKLLSA</sequence>
<organism evidence="1 2">
    <name type="scientific">Zooshikella harenae</name>
    <dbReference type="NCBI Taxonomy" id="2827238"/>
    <lineage>
        <taxon>Bacteria</taxon>
        <taxon>Pseudomonadati</taxon>
        <taxon>Pseudomonadota</taxon>
        <taxon>Gammaproteobacteria</taxon>
        <taxon>Oceanospirillales</taxon>
        <taxon>Zooshikellaceae</taxon>
        <taxon>Zooshikella</taxon>
    </lineage>
</organism>
<accession>A0ABS5ZJA1</accession>
<evidence type="ECO:0000313" key="1">
    <source>
        <dbReference type="EMBL" id="MBU2714025.1"/>
    </source>
</evidence>
<comment type="caution">
    <text evidence="1">The sequence shown here is derived from an EMBL/GenBank/DDBJ whole genome shotgun (WGS) entry which is preliminary data.</text>
</comment>
<protein>
    <submittedName>
        <fullName evidence="1">Uncharacterized protein</fullName>
    </submittedName>
</protein>
<name>A0ABS5ZJA1_9GAMM</name>
<reference evidence="1 2" key="1">
    <citation type="submission" date="2021-04" db="EMBL/GenBank/DDBJ databases">
        <authorList>
            <person name="Pira H."/>
            <person name="Risdian C."/>
            <person name="Wink J."/>
        </authorList>
    </citation>
    <scope>NUCLEOTIDE SEQUENCE [LARGE SCALE GENOMIC DNA]</scope>
    <source>
        <strain evidence="1 2">WH53</strain>
    </source>
</reference>
<dbReference type="Proteomes" id="UP000690515">
    <property type="component" value="Unassembled WGS sequence"/>
</dbReference>